<name>A0A101J505_CHLLI</name>
<dbReference type="GO" id="GO:0005886">
    <property type="term" value="C:plasma membrane"/>
    <property type="evidence" value="ECO:0007669"/>
    <property type="project" value="TreeGrafter"/>
</dbReference>
<accession>A0A101J505</accession>
<dbReference type="Gene3D" id="3.40.50.620">
    <property type="entry name" value="HUPs"/>
    <property type="match status" value="1"/>
</dbReference>
<dbReference type="InterPro" id="IPR003848">
    <property type="entry name" value="DUF218"/>
</dbReference>
<keyword evidence="3" id="KW-1185">Reference proteome</keyword>
<dbReference type="PANTHER" id="PTHR30336">
    <property type="entry name" value="INNER MEMBRANE PROTEIN, PROBABLE PERMEASE"/>
    <property type="match status" value="1"/>
</dbReference>
<comment type="caution">
    <text evidence="2">The sequence shown here is derived from an EMBL/GenBank/DDBJ whole genome shotgun (WGS) entry which is preliminary data.</text>
</comment>
<evidence type="ECO:0000313" key="2">
    <source>
        <dbReference type="EMBL" id="KUL20311.1"/>
    </source>
</evidence>
<evidence type="ECO:0000259" key="1">
    <source>
        <dbReference type="Pfam" id="PF02698"/>
    </source>
</evidence>
<dbReference type="Pfam" id="PF02698">
    <property type="entry name" value="DUF218"/>
    <property type="match status" value="1"/>
</dbReference>
<protein>
    <recommendedName>
        <fullName evidence="1">DUF218 domain-containing protein</fullName>
    </recommendedName>
</protein>
<dbReference type="AlphaFoldDB" id="A0A101J505"/>
<sequence>MIKAFFRYLSIFILSAATITGAVFLSLGFAVSYPAQKPEKADVIVVLGGDDGLRVEKGAELYNNGFAPNVLLTGIDARFYRPGRPNWRERRMRDLGVPKKAIRVDTESETTWEEAVNASETLQKHRWESAIVVSDPPHMLRIHQTWSRVFEGSSKKIILVSTEPDWWNTLLWWKNKTSYRFVISEIKKNIYYYAIYL</sequence>
<dbReference type="InterPro" id="IPR014729">
    <property type="entry name" value="Rossmann-like_a/b/a_fold"/>
</dbReference>
<dbReference type="InterPro" id="IPR051599">
    <property type="entry name" value="Cell_Envelope_Assoc"/>
</dbReference>
<dbReference type="Proteomes" id="UP000053937">
    <property type="component" value="Unassembled WGS sequence"/>
</dbReference>
<dbReference type="EMBL" id="LMBR01000246">
    <property type="protein sequence ID" value="KUL20311.1"/>
    <property type="molecule type" value="Genomic_DNA"/>
</dbReference>
<dbReference type="OrthoDB" id="9782395at2"/>
<organism evidence="2 3">
    <name type="scientific">Chlorobium limicola</name>
    <dbReference type="NCBI Taxonomy" id="1092"/>
    <lineage>
        <taxon>Bacteria</taxon>
        <taxon>Pseudomonadati</taxon>
        <taxon>Chlorobiota</taxon>
        <taxon>Chlorobiia</taxon>
        <taxon>Chlorobiales</taxon>
        <taxon>Chlorobiaceae</taxon>
        <taxon>Chlorobium/Pelodictyon group</taxon>
        <taxon>Chlorobium</taxon>
    </lineage>
</organism>
<reference evidence="2 3" key="1">
    <citation type="submission" date="2015-10" db="EMBL/GenBank/DDBJ databases">
        <title>Draft Genome Sequence of Chlorobium limicola strain Frasassi Growing under Artificial Lighting in the Frasassi Cave System.</title>
        <authorList>
            <person name="Mansor M."/>
            <person name="Macalady J."/>
        </authorList>
    </citation>
    <scope>NUCLEOTIDE SEQUENCE [LARGE SCALE GENOMIC DNA]</scope>
    <source>
        <strain evidence="2 3">Frasassi</strain>
    </source>
</reference>
<dbReference type="PANTHER" id="PTHR30336:SF4">
    <property type="entry name" value="ENVELOPE BIOGENESIS FACTOR ELYC"/>
    <property type="match status" value="1"/>
</dbReference>
<evidence type="ECO:0000313" key="3">
    <source>
        <dbReference type="Proteomes" id="UP000053937"/>
    </source>
</evidence>
<dbReference type="GO" id="GO:0043164">
    <property type="term" value="P:Gram-negative-bacterium-type cell wall biogenesis"/>
    <property type="evidence" value="ECO:0007669"/>
    <property type="project" value="TreeGrafter"/>
</dbReference>
<dbReference type="CDD" id="cd06259">
    <property type="entry name" value="YdcF-like"/>
    <property type="match status" value="1"/>
</dbReference>
<feature type="domain" description="DUF218" evidence="1">
    <location>
        <begin position="42"/>
        <end position="162"/>
    </location>
</feature>
<proteinExistence type="predicted"/>
<gene>
    <name evidence="2" type="ORF">ASB62_09695</name>
</gene>
<dbReference type="RefSeq" id="WP_059139677.1">
    <property type="nucleotide sequence ID" value="NZ_LMBR01000246.1"/>
</dbReference>
<dbReference type="GO" id="GO:0000270">
    <property type="term" value="P:peptidoglycan metabolic process"/>
    <property type="evidence" value="ECO:0007669"/>
    <property type="project" value="TreeGrafter"/>
</dbReference>